<protein>
    <submittedName>
        <fullName evidence="1">Uncharacterized protein</fullName>
    </submittedName>
</protein>
<evidence type="ECO:0000313" key="1">
    <source>
        <dbReference type="EMBL" id="QPW37316.1"/>
    </source>
</evidence>
<dbReference type="EMBL" id="MN854830">
    <property type="protein sequence ID" value="QPW37316.1"/>
    <property type="molecule type" value="Genomic_DNA"/>
</dbReference>
<name>A0A7T3JEA9_9CAUD</name>
<accession>A0A7T3JEA9</accession>
<reference evidence="1" key="1">
    <citation type="submission" date="2020-12" db="EMBL/GenBank/DDBJ databases">
        <title>Comparison of Enterococcus faecalis Biofilm Removal Efficiency Among Bacteriophage PBEF129, Its Endolysin, and Cefotaxime.</title>
        <authorList>
            <person name="Myung H."/>
            <person name="Oh H."/>
            <person name="Hwang Y."/>
            <person name="Hong H."/>
        </authorList>
    </citation>
    <scope>NUCLEOTIDE SEQUENCE</scope>
</reference>
<evidence type="ECO:0000313" key="2">
    <source>
        <dbReference type="Proteomes" id="UP000463860"/>
    </source>
</evidence>
<dbReference type="Proteomes" id="UP000463860">
    <property type="component" value="Segment"/>
</dbReference>
<keyword evidence="2" id="KW-1185">Reference proteome</keyword>
<sequence>MYNTSDIVYKDKDFWILDTLDNYELYKTGCTHSKRVGLVSKKLGLERAIQNLNILHRKK</sequence>
<proteinExistence type="predicted"/>
<organism evidence="1 2">
    <name type="scientific">Enterococcus phage PBEF129</name>
    <dbReference type="NCBI Taxonomy" id="2696337"/>
    <lineage>
        <taxon>Viruses</taxon>
        <taxon>Duplodnaviria</taxon>
        <taxon>Heunggongvirae</taxon>
        <taxon>Uroviricota</taxon>
        <taxon>Caudoviricetes</taxon>
        <taxon>Herelleviridae</taxon>
        <taxon>Brockvirinae</taxon>
        <taxon>Kochikohdavirus</taxon>
        <taxon>Kochikohdavirus ECP3</taxon>
    </lineage>
</organism>